<feature type="domain" description="Putative glycogen debranching enzyme N-terminal" evidence="1">
    <location>
        <begin position="41"/>
        <end position="223"/>
    </location>
</feature>
<evidence type="ECO:0000259" key="1">
    <source>
        <dbReference type="Pfam" id="PF14742"/>
    </source>
</evidence>
<reference evidence="4" key="1">
    <citation type="journal article" date="2019" name="Int. J. Syst. Evol. Microbiol.">
        <title>The Global Catalogue of Microorganisms (GCM) 10K type strain sequencing project: providing services to taxonomists for standard genome sequencing and annotation.</title>
        <authorList>
            <consortium name="The Broad Institute Genomics Platform"/>
            <consortium name="The Broad Institute Genome Sequencing Center for Infectious Disease"/>
            <person name="Wu L."/>
            <person name="Ma J."/>
        </authorList>
    </citation>
    <scope>NUCLEOTIDE SEQUENCE [LARGE SCALE GENOMIC DNA]</scope>
    <source>
        <strain evidence="4">JCM 31037</strain>
    </source>
</reference>
<proteinExistence type="predicted"/>
<dbReference type="InterPro" id="IPR032856">
    <property type="entry name" value="GDE_N_bis"/>
</dbReference>
<dbReference type="SUPFAM" id="SSF48208">
    <property type="entry name" value="Six-hairpin glycosidases"/>
    <property type="match status" value="1"/>
</dbReference>
<evidence type="ECO:0000313" key="3">
    <source>
        <dbReference type="EMBL" id="MFD1325197.1"/>
    </source>
</evidence>
<dbReference type="InterPro" id="IPR012341">
    <property type="entry name" value="6hp_glycosidase-like_sf"/>
</dbReference>
<evidence type="ECO:0000259" key="2">
    <source>
        <dbReference type="Pfam" id="PF22422"/>
    </source>
</evidence>
<organism evidence="3 4">
    <name type="scientific">Micromonospora sonneratiae</name>
    <dbReference type="NCBI Taxonomy" id="1184706"/>
    <lineage>
        <taxon>Bacteria</taxon>
        <taxon>Bacillati</taxon>
        <taxon>Actinomycetota</taxon>
        <taxon>Actinomycetes</taxon>
        <taxon>Micromonosporales</taxon>
        <taxon>Micromonosporaceae</taxon>
        <taxon>Micromonospora</taxon>
    </lineage>
</organism>
<dbReference type="InterPro" id="IPR008928">
    <property type="entry name" value="6-hairpin_glycosidase_sf"/>
</dbReference>
<dbReference type="Gene3D" id="1.50.10.10">
    <property type="match status" value="1"/>
</dbReference>
<dbReference type="InterPro" id="IPR054491">
    <property type="entry name" value="MGH1-like_GH"/>
</dbReference>
<dbReference type="EMBL" id="JBHTMP010000070">
    <property type="protein sequence ID" value="MFD1325197.1"/>
    <property type="molecule type" value="Genomic_DNA"/>
</dbReference>
<dbReference type="RefSeq" id="WP_377577123.1">
    <property type="nucleotide sequence ID" value="NZ_JBHTMP010000070.1"/>
</dbReference>
<dbReference type="Pfam" id="PF14742">
    <property type="entry name" value="GDE_N_bis"/>
    <property type="match status" value="1"/>
</dbReference>
<accession>A0ABW3YL27</accession>
<comment type="caution">
    <text evidence="3">The sequence shown here is derived from an EMBL/GenBank/DDBJ whole genome shotgun (WGS) entry which is preliminary data.</text>
</comment>
<protein>
    <submittedName>
        <fullName evidence="3">Glycogen debranching N-terminal domain-containing protein</fullName>
    </submittedName>
</protein>
<dbReference type="Proteomes" id="UP001597260">
    <property type="component" value="Unassembled WGS sequence"/>
</dbReference>
<keyword evidence="4" id="KW-1185">Reference proteome</keyword>
<dbReference type="Pfam" id="PF22422">
    <property type="entry name" value="MGH1-like_GH"/>
    <property type="match status" value="1"/>
</dbReference>
<gene>
    <name evidence="3" type="ORF">ACFQ4H_29330</name>
</gene>
<sequence length="717" mass="78946">MAAIRPTPVDPIPDLPDVVRRAGDHRAMPPELGPNAIAVSSGPTFMYSDSVGDVPAGSIGGLVHLDTRLLSRWELTVNGGRMLVLRSGSVDHYSAQFFLTNGQLAGLPPDTLGLRRLRYVGDGFHERIELLSYGAGTVQIELRLAVGADFADLFEIKSVVSDRSASIDRRHAPDGSELSFRYEQDGYVAQTRLSVDPPADRVEGDELVWLVDLNPREEWKIDLHVPLSAGLGVVEPVRGDIADVFHHRVIHPVSQWIAESATLTSGNPMLEKIMQQSRVDLAALRLDHEVDGQRIALPAAGLPWFLTMFGRDTIITAYQTLISGPRMAKGALLALARLQGTRQEDRNDEEPGRIPHEIRSGELTRRGLKPYKPYYGNSDATPLWLILLSEYWRWTGDDELVRSLRDNALAALTWIDRYGDRDGDGYVEYATRSPEGLGNQCWRDSPNGVQFADGRIPVLPIATCEIQGYVYDAKVRLAELAEGPLADRVLAARLRADAQQLYDRFNRDFWIEDRGGYYAVGLDGDKDRIDSKTSNMGHLLWSGIVPPERAEHVARQLLSPAMFSGWGIRTLSEEDAGYNALGYHLGTVWPHDNSIAVLGLVRYGFRSEANRIALALLDAAAACGNRLPEAMSGYYRERTLFPVPYPTACSPQAWAAGAPLNLVRAMVGLNPVDGRLVIDPDIPPEIGSITARQVCAFGSHWSIDATGRTGRIDQVAA</sequence>
<evidence type="ECO:0000313" key="4">
    <source>
        <dbReference type="Proteomes" id="UP001597260"/>
    </source>
</evidence>
<name>A0ABW3YL27_9ACTN</name>
<feature type="domain" description="Mannosylglycerate hydrolase MGH1-like glycoside hydrolase" evidence="2">
    <location>
        <begin position="381"/>
        <end position="620"/>
    </location>
</feature>